<dbReference type="AlphaFoldDB" id="A0A017SEH6"/>
<feature type="compositionally biased region" description="Polar residues" evidence="1">
    <location>
        <begin position="105"/>
        <end position="122"/>
    </location>
</feature>
<evidence type="ECO:0000259" key="2">
    <source>
        <dbReference type="PROSITE" id="PS50888"/>
    </source>
</evidence>
<feature type="region of interest" description="Disordered" evidence="1">
    <location>
        <begin position="296"/>
        <end position="329"/>
    </location>
</feature>
<dbReference type="GeneID" id="63701481"/>
<dbReference type="OrthoDB" id="690068at2759"/>
<evidence type="ECO:0000313" key="3">
    <source>
        <dbReference type="EMBL" id="EYE95423.1"/>
    </source>
</evidence>
<dbReference type="SMART" id="SM00353">
    <property type="entry name" value="HLH"/>
    <property type="match status" value="1"/>
</dbReference>
<feature type="compositionally biased region" description="Polar residues" evidence="1">
    <location>
        <begin position="312"/>
        <end position="328"/>
    </location>
</feature>
<evidence type="ECO:0000256" key="1">
    <source>
        <dbReference type="SAM" id="MobiDB-lite"/>
    </source>
</evidence>
<dbReference type="InterPro" id="IPR011598">
    <property type="entry name" value="bHLH_dom"/>
</dbReference>
<dbReference type="Proteomes" id="UP000019804">
    <property type="component" value="Unassembled WGS sequence"/>
</dbReference>
<dbReference type="Gene3D" id="4.10.280.10">
    <property type="entry name" value="Helix-loop-helix DNA-binding domain"/>
    <property type="match status" value="1"/>
</dbReference>
<feature type="compositionally biased region" description="Basic and acidic residues" evidence="1">
    <location>
        <begin position="355"/>
        <end position="367"/>
    </location>
</feature>
<feature type="compositionally biased region" description="Polar residues" evidence="1">
    <location>
        <begin position="70"/>
        <end position="81"/>
    </location>
</feature>
<sequence length="385" mass="41244">MSRSRLPPTPSMSGEFIVKDQPAFEGTDVFALPPAAFDTTGANKRSSKTAAADHLPASPAASPEFMALGRSTNTRQQTSGTKRPLEDFDLPPPPTRTRKIIQMKPKTQPSPSTKSGQASSGKASRESNKAAPSSNTNANAAAPASGNKKKQPTATSAAGRKIARKTAHSLIERRRRSKMNEEFTTLKDMIPACTGQEMHKLAILQASIDYVNYLEQCIKDLKSAGGTTLSRLPPGPPSLTSPEFLAEMAGSERSASASPEFLPEDTQIPDTSPSFSPRTRIPSMSTAYEFAQSILPSPALGPSRPEHHPSWPASTNTSPALQPQQNNADVDHEASAALLMLNQDRRGTLDSIIDKVTDASSESRNHESQGTSKRMGMSVRDLLIS</sequence>
<dbReference type="HOGENOM" id="CLU_021798_0_0_1"/>
<feature type="compositionally biased region" description="Low complexity" evidence="1">
    <location>
        <begin position="129"/>
        <end position="146"/>
    </location>
</feature>
<name>A0A017SEH6_ASPRC</name>
<dbReference type="InterPro" id="IPR036638">
    <property type="entry name" value="HLH_DNA-bd_sf"/>
</dbReference>
<dbReference type="SUPFAM" id="SSF47459">
    <property type="entry name" value="HLH, helix-loop-helix DNA-binding domain"/>
    <property type="match status" value="1"/>
</dbReference>
<dbReference type="PANTHER" id="PTHR46266">
    <property type="entry name" value="TRANSCRIPTION FACTOR TT8"/>
    <property type="match status" value="1"/>
</dbReference>
<feature type="compositionally biased region" description="Polar residues" evidence="1">
    <location>
        <begin position="268"/>
        <end position="278"/>
    </location>
</feature>
<gene>
    <name evidence="3" type="ORF">EURHEDRAFT_515289</name>
</gene>
<proteinExistence type="predicted"/>
<feature type="region of interest" description="Disordered" evidence="1">
    <location>
        <begin position="355"/>
        <end position="385"/>
    </location>
</feature>
<dbReference type="GO" id="GO:0046983">
    <property type="term" value="F:protein dimerization activity"/>
    <property type="evidence" value="ECO:0007669"/>
    <property type="project" value="InterPro"/>
</dbReference>
<dbReference type="Pfam" id="PF00010">
    <property type="entry name" value="HLH"/>
    <property type="match status" value="1"/>
</dbReference>
<dbReference type="EMBL" id="KK088422">
    <property type="protein sequence ID" value="EYE95423.1"/>
    <property type="molecule type" value="Genomic_DNA"/>
</dbReference>
<accession>A0A017SEH6</accession>
<feature type="region of interest" description="Disordered" evidence="1">
    <location>
        <begin position="251"/>
        <end position="278"/>
    </location>
</feature>
<feature type="region of interest" description="Disordered" evidence="1">
    <location>
        <begin position="34"/>
        <end position="163"/>
    </location>
</feature>
<feature type="domain" description="BHLH" evidence="2">
    <location>
        <begin position="163"/>
        <end position="214"/>
    </location>
</feature>
<organism evidence="3 4">
    <name type="scientific">Aspergillus ruber (strain CBS 135680)</name>
    <dbReference type="NCBI Taxonomy" id="1388766"/>
    <lineage>
        <taxon>Eukaryota</taxon>
        <taxon>Fungi</taxon>
        <taxon>Dikarya</taxon>
        <taxon>Ascomycota</taxon>
        <taxon>Pezizomycotina</taxon>
        <taxon>Eurotiomycetes</taxon>
        <taxon>Eurotiomycetidae</taxon>
        <taxon>Eurotiales</taxon>
        <taxon>Aspergillaceae</taxon>
        <taxon>Aspergillus</taxon>
        <taxon>Aspergillus subgen. Aspergillus</taxon>
    </lineage>
</organism>
<dbReference type="STRING" id="1388766.A0A017SEH6"/>
<keyword evidence="4" id="KW-1185">Reference proteome</keyword>
<reference evidence="4" key="1">
    <citation type="journal article" date="2014" name="Nat. Commun.">
        <title>Genomic adaptations of the halophilic Dead Sea filamentous fungus Eurotium rubrum.</title>
        <authorList>
            <person name="Kis-Papo T."/>
            <person name="Weig A.R."/>
            <person name="Riley R."/>
            <person name="Persoh D."/>
            <person name="Salamov A."/>
            <person name="Sun H."/>
            <person name="Lipzen A."/>
            <person name="Wasser S.P."/>
            <person name="Rambold G."/>
            <person name="Grigoriev I.V."/>
            <person name="Nevo E."/>
        </authorList>
    </citation>
    <scope>NUCLEOTIDE SEQUENCE [LARGE SCALE GENOMIC DNA]</scope>
    <source>
        <strain evidence="4">CBS 135680</strain>
    </source>
</reference>
<dbReference type="PROSITE" id="PS50888">
    <property type="entry name" value="BHLH"/>
    <property type="match status" value="1"/>
</dbReference>
<dbReference type="RefSeq" id="XP_040639111.1">
    <property type="nucleotide sequence ID" value="XM_040786357.1"/>
</dbReference>
<evidence type="ECO:0000313" key="4">
    <source>
        <dbReference type="Proteomes" id="UP000019804"/>
    </source>
</evidence>
<protein>
    <submittedName>
        <fullName evidence="3">HLH-domain-containing protein</fullName>
    </submittedName>
</protein>
<feature type="compositionally biased region" description="Low complexity" evidence="1">
    <location>
        <begin position="50"/>
        <end position="63"/>
    </location>
</feature>
<dbReference type="PANTHER" id="PTHR46266:SF4">
    <property type="entry name" value="TRANSCRIPTION FACTOR TT8"/>
    <property type="match status" value="1"/>
</dbReference>